<feature type="transmembrane region" description="Helical" evidence="1">
    <location>
        <begin position="190"/>
        <end position="210"/>
    </location>
</feature>
<feature type="chain" id="PRO_5002533846" evidence="2">
    <location>
        <begin position="25"/>
        <end position="275"/>
    </location>
</feature>
<feature type="transmembrane region" description="Helical" evidence="1">
    <location>
        <begin position="222"/>
        <end position="242"/>
    </location>
</feature>
<dbReference type="EMBL" id="LBVO01000010">
    <property type="protein sequence ID" value="KKQ90259.1"/>
    <property type="molecule type" value="Genomic_DNA"/>
</dbReference>
<name>A0A0G0NWM2_9BACT</name>
<organism evidence="3 4">
    <name type="scientific">Berkelbacteria bacterium GW2011_GWA2_38_9</name>
    <dbReference type="NCBI Taxonomy" id="1618334"/>
    <lineage>
        <taxon>Bacteria</taxon>
        <taxon>Candidatus Berkelbacteria</taxon>
    </lineage>
</organism>
<evidence type="ECO:0000313" key="4">
    <source>
        <dbReference type="Proteomes" id="UP000033934"/>
    </source>
</evidence>
<keyword evidence="1" id="KW-0812">Transmembrane</keyword>
<gene>
    <name evidence="3" type="ORF">UT11_C0010G0021</name>
</gene>
<sequence length="275" mass="31164">MKIVRSLKTMFILGLLLIPAVALADVGPKPGMSFNIEGFNSIKATIIGAEQIECKDVNCSDSSILAKIGPQTFNCVQEDLKCYSLAYDYSDYHKVKIKFSDGVTKESNIFQTLGFDSKYNLRVLEDRLYVYDASDMAIFDDQPATDYDYNPMFGNQAKSKLGIFYGALFLTLVIELLTGLIFLKTKKKPLIILIYLALANFISLPTLWFLFPLLPISSHNLIILLGELFVVIFEILFLYLFCRKHLTIKEIIILIIIANLLSYWLGIQVWTPIVN</sequence>
<keyword evidence="1" id="KW-0472">Membrane</keyword>
<keyword evidence="1" id="KW-1133">Transmembrane helix</keyword>
<keyword evidence="2" id="KW-0732">Signal</keyword>
<dbReference type="AlphaFoldDB" id="A0A0G0NWM2"/>
<comment type="caution">
    <text evidence="3">The sequence shown here is derived from an EMBL/GenBank/DDBJ whole genome shotgun (WGS) entry which is preliminary data.</text>
</comment>
<feature type="transmembrane region" description="Helical" evidence="1">
    <location>
        <begin position="251"/>
        <end position="270"/>
    </location>
</feature>
<evidence type="ECO:0000313" key="3">
    <source>
        <dbReference type="EMBL" id="KKQ90259.1"/>
    </source>
</evidence>
<protein>
    <submittedName>
        <fullName evidence="3">Uncharacterized protein</fullName>
    </submittedName>
</protein>
<feature type="signal peptide" evidence="2">
    <location>
        <begin position="1"/>
        <end position="24"/>
    </location>
</feature>
<reference evidence="3 4" key="1">
    <citation type="journal article" date="2015" name="Nature">
        <title>rRNA introns, odd ribosomes, and small enigmatic genomes across a large radiation of phyla.</title>
        <authorList>
            <person name="Brown C.T."/>
            <person name="Hug L.A."/>
            <person name="Thomas B.C."/>
            <person name="Sharon I."/>
            <person name="Castelle C.J."/>
            <person name="Singh A."/>
            <person name="Wilkins M.J."/>
            <person name="Williams K.H."/>
            <person name="Banfield J.F."/>
        </authorList>
    </citation>
    <scope>NUCLEOTIDE SEQUENCE [LARGE SCALE GENOMIC DNA]</scope>
</reference>
<evidence type="ECO:0000256" key="1">
    <source>
        <dbReference type="SAM" id="Phobius"/>
    </source>
</evidence>
<proteinExistence type="predicted"/>
<dbReference type="Proteomes" id="UP000033934">
    <property type="component" value="Unassembled WGS sequence"/>
</dbReference>
<evidence type="ECO:0000256" key="2">
    <source>
        <dbReference type="SAM" id="SignalP"/>
    </source>
</evidence>
<accession>A0A0G0NWM2</accession>
<feature type="transmembrane region" description="Helical" evidence="1">
    <location>
        <begin position="162"/>
        <end position="183"/>
    </location>
</feature>